<accession>A0A078B0C1</accession>
<protein>
    <submittedName>
        <fullName evidence="1">Uncharacterized protein</fullName>
    </submittedName>
</protein>
<evidence type="ECO:0000313" key="2">
    <source>
        <dbReference type="Proteomes" id="UP000039865"/>
    </source>
</evidence>
<organism evidence="1 2">
    <name type="scientific">Stylonychia lemnae</name>
    <name type="common">Ciliate</name>
    <dbReference type="NCBI Taxonomy" id="5949"/>
    <lineage>
        <taxon>Eukaryota</taxon>
        <taxon>Sar</taxon>
        <taxon>Alveolata</taxon>
        <taxon>Ciliophora</taxon>
        <taxon>Intramacronucleata</taxon>
        <taxon>Spirotrichea</taxon>
        <taxon>Stichotrichia</taxon>
        <taxon>Sporadotrichida</taxon>
        <taxon>Oxytrichidae</taxon>
        <taxon>Stylonychinae</taxon>
        <taxon>Stylonychia</taxon>
    </lineage>
</organism>
<evidence type="ECO:0000313" key="1">
    <source>
        <dbReference type="EMBL" id="CDW86538.1"/>
    </source>
</evidence>
<dbReference type="InParanoid" id="A0A078B0C1"/>
<name>A0A078B0C1_STYLE</name>
<dbReference type="SUPFAM" id="SSF50978">
    <property type="entry name" value="WD40 repeat-like"/>
    <property type="match status" value="1"/>
</dbReference>
<dbReference type="Proteomes" id="UP000039865">
    <property type="component" value="Unassembled WGS sequence"/>
</dbReference>
<gene>
    <name evidence="1" type="primary">Contig4567.g4875</name>
    <name evidence="1" type="ORF">STYLEM_15633</name>
</gene>
<keyword evidence="2" id="KW-1185">Reference proteome</keyword>
<dbReference type="EMBL" id="CCKQ01014745">
    <property type="protein sequence ID" value="CDW86538.1"/>
    <property type="molecule type" value="Genomic_DNA"/>
</dbReference>
<dbReference type="AlphaFoldDB" id="A0A078B0C1"/>
<reference evidence="1 2" key="1">
    <citation type="submission" date="2014-06" db="EMBL/GenBank/DDBJ databases">
        <authorList>
            <person name="Swart Estienne"/>
        </authorList>
    </citation>
    <scope>NUCLEOTIDE SEQUENCE [LARGE SCALE GENOMIC DNA]</scope>
    <source>
        <strain evidence="1 2">130c</strain>
    </source>
</reference>
<proteinExistence type="predicted"/>
<dbReference type="InterPro" id="IPR036322">
    <property type="entry name" value="WD40_repeat_dom_sf"/>
</dbReference>
<sequence length="336" mass="39075">MLALDLTQHNFNLQTLSNYSEIAKNIQFDRIIKANDQIITAEIINGQECRLLDIDLNLIKKIDLKAARLYQINNVILSYFNMNISIIQGLEENEIKIQKDVYKTNDFVHQMVQITDDIFMTVQSNGSIQLFSLSKPSFSQTFRINSFTCIFDICLIAQKQNENTYAAGDEANGIAIIKIIKKGDFAFELIEDPQRLIDKGFCYSILLIKQNTLAFTCKIDGKYYLKIYNIELKKEIQSIELKSWSFIYAIDKYDYELNPFAFIKEYNQVSVINFINYQMVKVVDSEFIHFGNKSQCLAIMKLKDETGNKYQLYDVQVDEKDSQYVSKLRDIIIQMP</sequence>